<name>A0A564YBM7_HYMDI</name>
<protein>
    <submittedName>
        <fullName evidence="1">Uncharacterized protein</fullName>
    </submittedName>
</protein>
<organism evidence="1 2">
    <name type="scientific">Hymenolepis diminuta</name>
    <name type="common">Rat tapeworm</name>
    <dbReference type="NCBI Taxonomy" id="6216"/>
    <lineage>
        <taxon>Eukaryota</taxon>
        <taxon>Metazoa</taxon>
        <taxon>Spiralia</taxon>
        <taxon>Lophotrochozoa</taxon>
        <taxon>Platyhelminthes</taxon>
        <taxon>Cestoda</taxon>
        <taxon>Eucestoda</taxon>
        <taxon>Cyclophyllidea</taxon>
        <taxon>Hymenolepididae</taxon>
        <taxon>Hymenolepis</taxon>
    </lineage>
</organism>
<evidence type="ECO:0000313" key="1">
    <source>
        <dbReference type="EMBL" id="VUZ43983.1"/>
    </source>
</evidence>
<dbReference type="AlphaFoldDB" id="A0A564YBM7"/>
<reference evidence="1 2" key="1">
    <citation type="submission" date="2019-07" db="EMBL/GenBank/DDBJ databases">
        <authorList>
            <person name="Jastrzebski P J."/>
            <person name="Paukszto L."/>
            <person name="Jastrzebski P J."/>
        </authorList>
    </citation>
    <scope>NUCLEOTIDE SEQUENCE [LARGE SCALE GENOMIC DNA]</scope>
    <source>
        <strain evidence="1 2">WMS-il1</strain>
    </source>
</reference>
<proteinExistence type="predicted"/>
<keyword evidence="2" id="KW-1185">Reference proteome</keyword>
<sequence>MVFGKITEDICSHGICANAAFLPSLLLQSCGPLRASCGISTWSVIRIRSTRTRSHFPSTMPG</sequence>
<evidence type="ECO:0000313" key="2">
    <source>
        <dbReference type="Proteomes" id="UP000321570"/>
    </source>
</evidence>
<dbReference type="EMBL" id="CABIJS010000122">
    <property type="protein sequence ID" value="VUZ43983.1"/>
    <property type="molecule type" value="Genomic_DNA"/>
</dbReference>
<accession>A0A564YBM7</accession>
<dbReference type="Proteomes" id="UP000321570">
    <property type="component" value="Unassembled WGS sequence"/>
</dbReference>
<dbReference type="PROSITE" id="PS51257">
    <property type="entry name" value="PROKAR_LIPOPROTEIN"/>
    <property type="match status" value="1"/>
</dbReference>
<gene>
    <name evidence="1" type="ORF">WMSIL1_LOCUS4269</name>
</gene>